<protein>
    <submittedName>
        <fullName evidence="2">Uncharacterized protein</fullName>
    </submittedName>
</protein>
<sequence length="128" mass="14221">MRFINALFAATIIAVAHAEEPVPAPGLDPENPDGASTRLGQLLVCEDPDWKKCTNITYLQDKCFGLDEFDLNDKMTGFDTFSYGCEFYGLGTCETDDFYFVWRGAVTDLLSTNYSLSNDQISAFRCGT</sequence>
<organism evidence="2 3">
    <name type="scientific">Marssonina brunnea f. sp. multigermtubi (strain MB_m1)</name>
    <name type="common">Marssonina leaf spot fungus</name>
    <dbReference type="NCBI Taxonomy" id="1072389"/>
    <lineage>
        <taxon>Eukaryota</taxon>
        <taxon>Fungi</taxon>
        <taxon>Dikarya</taxon>
        <taxon>Ascomycota</taxon>
        <taxon>Pezizomycotina</taxon>
        <taxon>Leotiomycetes</taxon>
        <taxon>Helotiales</taxon>
        <taxon>Drepanopezizaceae</taxon>
        <taxon>Drepanopeziza</taxon>
    </lineage>
</organism>
<feature type="signal peptide" evidence="1">
    <location>
        <begin position="1"/>
        <end position="18"/>
    </location>
</feature>
<accession>K1WWG1</accession>
<gene>
    <name evidence="2" type="ORF">MBM_08775</name>
</gene>
<feature type="chain" id="PRO_5003853192" evidence="1">
    <location>
        <begin position="19"/>
        <end position="128"/>
    </location>
</feature>
<dbReference type="HOGENOM" id="CLU_1982052_0_0_1"/>
<reference evidence="2 3" key="1">
    <citation type="journal article" date="2012" name="BMC Genomics">
        <title>Sequencing the genome of Marssonina brunnea reveals fungus-poplar co-evolution.</title>
        <authorList>
            <person name="Zhu S."/>
            <person name="Cao Y.-Z."/>
            <person name="Jiang C."/>
            <person name="Tan B.-Y."/>
            <person name="Wang Z."/>
            <person name="Feng S."/>
            <person name="Zhang L."/>
            <person name="Su X.-H."/>
            <person name="Brejova B."/>
            <person name="Vinar T."/>
            <person name="Xu M."/>
            <person name="Wang M.-X."/>
            <person name="Zhang S.-G."/>
            <person name="Huang M.-R."/>
            <person name="Wu R."/>
            <person name="Zhou Y."/>
        </authorList>
    </citation>
    <scope>NUCLEOTIDE SEQUENCE [LARGE SCALE GENOMIC DNA]</scope>
    <source>
        <strain evidence="2 3">MB_m1</strain>
    </source>
</reference>
<dbReference type="OrthoDB" id="3574628at2759"/>
<name>K1WWG1_MARBU</name>
<dbReference type="KEGG" id="mbe:MBM_08775"/>
<keyword evidence="3" id="KW-1185">Reference proteome</keyword>
<keyword evidence="1" id="KW-0732">Signal</keyword>
<evidence type="ECO:0000313" key="3">
    <source>
        <dbReference type="Proteomes" id="UP000006753"/>
    </source>
</evidence>
<evidence type="ECO:0000256" key="1">
    <source>
        <dbReference type="SAM" id="SignalP"/>
    </source>
</evidence>
<evidence type="ECO:0000313" key="2">
    <source>
        <dbReference type="EMBL" id="EKD13013.1"/>
    </source>
</evidence>
<proteinExistence type="predicted"/>
<dbReference type="AlphaFoldDB" id="K1WWG1"/>
<dbReference type="Proteomes" id="UP000006753">
    <property type="component" value="Unassembled WGS sequence"/>
</dbReference>
<dbReference type="InParanoid" id="K1WWG1"/>
<dbReference type="GeneID" id="18764710"/>
<dbReference type="EMBL" id="JH921452">
    <property type="protein sequence ID" value="EKD13013.1"/>
    <property type="molecule type" value="Genomic_DNA"/>
</dbReference>